<dbReference type="EMBL" id="BAAAQM010000084">
    <property type="protein sequence ID" value="GAA2005022.1"/>
    <property type="molecule type" value="Genomic_DNA"/>
</dbReference>
<evidence type="ECO:0000313" key="2">
    <source>
        <dbReference type="Proteomes" id="UP001499854"/>
    </source>
</evidence>
<dbReference type="InterPro" id="IPR010310">
    <property type="entry name" value="T7SS_ESAT-6-like"/>
</dbReference>
<dbReference type="SUPFAM" id="SSF140453">
    <property type="entry name" value="EsxAB dimer-like"/>
    <property type="match status" value="1"/>
</dbReference>
<dbReference type="Proteomes" id="UP001499854">
    <property type="component" value="Unassembled WGS sequence"/>
</dbReference>
<dbReference type="Pfam" id="PF06013">
    <property type="entry name" value="WXG100"/>
    <property type="match status" value="1"/>
</dbReference>
<dbReference type="Gene3D" id="1.10.287.1060">
    <property type="entry name" value="ESAT-6-like"/>
    <property type="match status" value="1"/>
</dbReference>
<accession>A0ABN2TCE9</accession>
<dbReference type="RefSeq" id="WP_344662827.1">
    <property type="nucleotide sequence ID" value="NZ_BAAAQM010000084.1"/>
</dbReference>
<dbReference type="InterPro" id="IPR036689">
    <property type="entry name" value="ESAT-6-like_sf"/>
</dbReference>
<comment type="caution">
    <text evidence="1">The sequence shown here is derived from an EMBL/GenBank/DDBJ whole genome shotgun (WGS) entry which is preliminary data.</text>
</comment>
<organism evidence="1 2">
    <name type="scientific">Catenulispora subtropica</name>
    <dbReference type="NCBI Taxonomy" id="450798"/>
    <lineage>
        <taxon>Bacteria</taxon>
        <taxon>Bacillati</taxon>
        <taxon>Actinomycetota</taxon>
        <taxon>Actinomycetes</taxon>
        <taxon>Catenulisporales</taxon>
        <taxon>Catenulisporaceae</taxon>
        <taxon>Catenulispora</taxon>
    </lineage>
</organism>
<evidence type="ECO:0000313" key="1">
    <source>
        <dbReference type="EMBL" id="GAA2005022.1"/>
    </source>
</evidence>
<sequence>MANVNVTYQDMRDAGHQLTTYEQQMQDTLKQAQALVKNLVAGGFVTDQASKAFDDKYQEFTTGAGQMLDGMKGMAQYLNSAADSMEQTDSHLASAIRGQ</sequence>
<name>A0ABN2TCE9_9ACTN</name>
<reference evidence="1 2" key="1">
    <citation type="journal article" date="2019" name="Int. J. Syst. Evol. Microbiol.">
        <title>The Global Catalogue of Microorganisms (GCM) 10K type strain sequencing project: providing services to taxonomists for standard genome sequencing and annotation.</title>
        <authorList>
            <consortium name="The Broad Institute Genomics Platform"/>
            <consortium name="The Broad Institute Genome Sequencing Center for Infectious Disease"/>
            <person name="Wu L."/>
            <person name="Ma J."/>
        </authorList>
    </citation>
    <scope>NUCLEOTIDE SEQUENCE [LARGE SCALE GENOMIC DNA]</scope>
    <source>
        <strain evidence="1 2">JCM 16013</strain>
    </source>
</reference>
<gene>
    <name evidence="1" type="ORF">GCM10009838_84060</name>
</gene>
<protein>
    <submittedName>
        <fullName evidence="1">WXG100 family type VII secretion target</fullName>
    </submittedName>
</protein>
<proteinExistence type="predicted"/>
<keyword evidence="2" id="KW-1185">Reference proteome</keyword>